<keyword evidence="2" id="KW-0547">Nucleotide-binding</keyword>
<dbReference type="Gene3D" id="1.20.272.10">
    <property type="match status" value="1"/>
</dbReference>
<dbReference type="InterPro" id="IPR027417">
    <property type="entry name" value="P-loop_NTPase"/>
</dbReference>
<dbReference type="SMART" id="SM00382">
    <property type="entry name" value="AAA"/>
    <property type="match status" value="1"/>
</dbReference>
<evidence type="ECO:0000313" key="7">
    <source>
        <dbReference type="Proteomes" id="UP000176288"/>
    </source>
</evidence>
<dbReference type="FunFam" id="1.20.272.10:FF:000001">
    <property type="entry name" value="Putative AAA family ATPase"/>
    <property type="match status" value="1"/>
</dbReference>
<dbReference type="RefSeq" id="WP_071164073.1">
    <property type="nucleotide sequence ID" value="NZ_CP017812.1"/>
</dbReference>
<protein>
    <submittedName>
        <fullName evidence="6">AAA family ATPase</fullName>
    </submittedName>
</protein>
<dbReference type="Gene3D" id="1.10.8.60">
    <property type="match status" value="1"/>
</dbReference>
<dbReference type="GO" id="GO:0006261">
    <property type="term" value="P:DNA-templated DNA replication"/>
    <property type="evidence" value="ECO:0007669"/>
    <property type="project" value="TreeGrafter"/>
</dbReference>
<dbReference type="InterPro" id="IPR003593">
    <property type="entry name" value="AAA+_ATPase"/>
</dbReference>
<dbReference type="Gene3D" id="3.40.50.300">
    <property type="entry name" value="P-loop containing nucleotide triphosphate hydrolases"/>
    <property type="match status" value="1"/>
</dbReference>
<dbReference type="Proteomes" id="UP000176288">
    <property type="component" value="Chromosome"/>
</dbReference>
<dbReference type="AlphaFoldDB" id="A0A1D9MJY0"/>
<keyword evidence="3" id="KW-0067">ATP-binding</keyword>
<accession>A0A1D9MJY0</accession>
<dbReference type="InterPro" id="IPR032423">
    <property type="entry name" value="AAA_assoc_2"/>
</dbReference>
<dbReference type="SUPFAM" id="SSF52540">
    <property type="entry name" value="P-loop containing nucleoside triphosphate hydrolases"/>
    <property type="match status" value="1"/>
</dbReference>
<dbReference type="CDD" id="cd18139">
    <property type="entry name" value="HLD_clamp_RarA"/>
    <property type="match status" value="1"/>
</dbReference>
<evidence type="ECO:0000256" key="3">
    <source>
        <dbReference type="ARBA" id="ARBA00022840"/>
    </source>
</evidence>
<dbReference type="SUPFAM" id="SSF48019">
    <property type="entry name" value="post-AAA+ oligomerization domain-like"/>
    <property type="match status" value="1"/>
</dbReference>
<dbReference type="InterPro" id="IPR008921">
    <property type="entry name" value="DNA_pol3_clamp-load_cplx_C"/>
</dbReference>
<sequence>MDLFNSGLHSPVAAKTETTTTPAHLPLAVRMRPQTLAEIVGQKEALAPGAPLRRLLQNAAQTTATSIFLWGPPGTGKTTLAYLLAKACDWSFVEVSAVTSGIKDVRAAIDHAKSDLKLSGRRTLLFIDEVHRFSKTQQDALLPAVENGWVMLVAATTENPIFSVISPLLSRSVVVTLVPLSDEEIETLLERAVSDERGLNQTVSLTKEAKEALINSAGGDGRKALTLLEAAAAAALNGDDQDQAEASSSLPQVTENLVAAAAGSAPLRYDLDQHYDVASALIKSMRGSDPDATVHYLARMLAAGEDPRFIARRLMIAAAEDVGLADPQVLVTVTAAAQAVAMVGMPEARIILSEAALAIATAPKSNAAYLAINQAMADVQAGKSGQIPVYLRDSHRPNTKDEPSYKYAHDYPHGIAPQEYLPQTLQGTKYYRPTDRGFEKNLTSRLVKVESLRKPR</sequence>
<dbReference type="InterPro" id="IPR051314">
    <property type="entry name" value="AAA_ATPase_RarA/MGS1/WRNIP1"/>
</dbReference>
<comment type="similarity">
    <text evidence="1">Belongs to the AAA ATPase family. RarA/MGS1/WRNIP1 subfamily.</text>
</comment>
<evidence type="ECO:0000256" key="2">
    <source>
        <dbReference type="ARBA" id="ARBA00022741"/>
    </source>
</evidence>
<dbReference type="CDD" id="cd00009">
    <property type="entry name" value="AAA"/>
    <property type="match status" value="1"/>
</dbReference>
<dbReference type="GO" id="GO:0003677">
    <property type="term" value="F:DNA binding"/>
    <property type="evidence" value="ECO:0007669"/>
    <property type="project" value="InterPro"/>
</dbReference>
<dbReference type="GO" id="GO:0008047">
    <property type="term" value="F:enzyme activator activity"/>
    <property type="evidence" value="ECO:0007669"/>
    <property type="project" value="TreeGrafter"/>
</dbReference>
<dbReference type="KEGG" id="avu:BK816_04270"/>
<proteinExistence type="inferred from homology"/>
<dbReference type="PANTHER" id="PTHR13779:SF7">
    <property type="entry name" value="ATPASE WRNIP1"/>
    <property type="match status" value="1"/>
</dbReference>
<dbReference type="Pfam" id="PF00004">
    <property type="entry name" value="AAA"/>
    <property type="match status" value="1"/>
</dbReference>
<dbReference type="Pfam" id="PF16193">
    <property type="entry name" value="AAA_assoc_2"/>
    <property type="match status" value="1"/>
</dbReference>
<name>A0A1D9MJY0_9ACTO</name>
<evidence type="ECO:0000259" key="5">
    <source>
        <dbReference type="SMART" id="SM00382"/>
    </source>
</evidence>
<dbReference type="InterPro" id="IPR021886">
    <property type="entry name" value="MgsA_C"/>
</dbReference>
<evidence type="ECO:0000256" key="4">
    <source>
        <dbReference type="SAM" id="MobiDB-lite"/>
    </source>
</evidence>
<dbReference type="FunFam" id="3.40.50.300:FF:000345">
    <property type="entry name" value="AAA family ATPase"/>
    <property type="match status" value="1"/>
</dbReference>
<reference evidence="6 7" key="1">
    <citation type="submission" date="2016-10" db="EMBL/GenBank/DDBJ databases">
        <title>Actinomyces aegypiusis sp. nov., isolated from the Aegypius monachus in Qinghai Tibet Plateau China.</title>
        <authorList>
            <person name="Wang Y."/>
        </authorList>
    </citation>
    <scope>NUCLEOTIDE SEQUENCE [LARGE SCALE GENOMIC DNA]</scope>
    <source>
        <strain evidence="6 7">VUL4_3</strain>
    </source>
</reference>
<gene>
    <name evidence="6" type="ORF">BK816_04270</name>
</gene>
<keyword evidence="7" id="KW-1185">Reference proteome</keyword>
<organism evidence="6 7">
    <name type="scientific">Boudabousia tangfeifanii</name>
    <dbReference type="NCBI Taxonomy" id="1912795"/>
    <lineage>
        <taxon>Bacteria</taxon>
        <taxon>Bacillati</taxon>
        <taxon>Actinomycetota</taxon>
        <taxon>Actinomycetes</taxon>
        <taxon>Actinomycetales</taxon>
        <taxon>Actinomycetaceae</taxon>
        <taxon>Boudabousia</taxon>
    </lineage>
</organism>
<evidence type="ECO:0000256" key="1">
    <source>
        <dbReference type="ARBA" id="ARBA00008959"/>
    </source>
</evidence>
<dbReference type="Gene3D" id="1.10.3710.10">
    <property type="entry name" value="DNA polymerase III clamp loader subunits, C-terminal domain"/>
    <property type="match status" value="1"/>
</dbReference>
<dbReference type="GO" id="GO:0017116">
    <property type="term" value="F:single-stranded DNA helicase activity"/>
    <property type="evidence" value="ECO:0007669"/>
    <property type="project" value="TreeGrafter"/>
</dbReference>
<feature type="region of interest" description="Disordered" evidence="4">
    <location>
        <begin position="1"/>
        <end position="23"/>
    </location>
</feature>
<dbReference type="GO" id="GO:0000731">
    <property type="term" value="P:DNA synthesis involved in DNA repair"/>
    <property type="evidence" value="ECO:0007669"/>
    <property type="project" value="TreeGrafter"/>
</dbReference>
<dbReference type="GO" id="GO:0016887">
    <property type="term" value="F:ATP hydrolysis activity"/>
    <property type="evidence" value="ECO:0007669"/>
    <property type="project" value="InterPro"/>
</dbReference>
<dbReference type="STRING" id="1912795.BK816_04270"/>
<dbReference type="PANTHER" id="PTHR13779">
    <property type="entry name" value="WERNER HELICASE-INTERACTING PROTEIN 1 FAMILY MEMBER"/>
    <property type="match status" value="1"/>
</dbReference>
<feature type="domain" description="AAA+ ATPase" evidence="5">
    <location>
        <begin position="63"/>
        <end position="179"/>
    </location>
</feature>
<dbReference type="Pfam" id="PF12002">
    <property type="entry name" value="MgsA_C"/>
    <property type="match status" value="1"/>
</dbReference>
<dbReference type="InterPro" id="IPR003959">
    <property type="entry name" value="ATPase_AAA_core"/>
</dbReference>
<dbReference type="EMBL" id="CP017812">
    <property type="protein sequence ID" value="AOZ72607.1"/>
    <property type="molecule type" value="Genomic_DNA"/>
</dbReference>
<evidence type="ECO:0000313" key="6">
    <source>
        <dbReference type="EMBL" id="AOZ72607.1"/>
    </source>
</evidence>
<dbReference type="GO" id="GO:0005524">
    <property type="term" value="F:ATP binding"/>
    <property type="evidence" value="ECO:0007669"/>
    <property type="project" value="UniProtKB-KW"/>
</dbReference>